<proteinExistence type="predicted"/>
<sequence>MMSMTKTVIALAVGLCTTHVNKAAEANDPTAARVLRPNQSVAFPIEAKATLSYFTNEDRICKATMWVAAPPTWQANVATFATTKYEADIPVGKSGIIAPAPGKAFAFECQSEARTMTIRPLRPTSLER</sequence>
<evidence type="ECO:0000313" key="1">
    <source>
        <dbReference type="EMBL" id="SFV36820.1"/>
    </source>
</evidence>
<dbReference type="EMBL" id="FPCH01000003">
    <property type="protein sequence ID" value="SFV36820.1"/>
    <property type="molecule type" value="Genomic_DNA"/>
</dbReference>
<reference evidence="2" key="1">
    <citation type="submission" date="2016-10" db="EMBL/GenBank/DDBJ databases">
        <authorList>
            <person name="Varghese N."/>
            <person name="Submissions S."/>
        </authorList>
    </citation>
    <scope>NUCLEOTIDE SEQUENCE [LARGE SCALE GENOMIC DNA]</scope>
    <source>
        <strain evidence="2">DSM 1565</strain>
    </source>
</reference>
<protein>
    <submittedName>
        <fullName evidence="1">Uncharacterized protein</fullName>
    </submittedName>
</protein>
<dbReference type="AlphaFoldDB" id="A0A1I7NQG2"/>
<name>A0A1I7NQG2_9HYPH</name>
<accession>A0A1I7NQG2</accession>
<gene>
    <name evidence="1" type="ORF">SAMN04488557_2803</name>
</gene>
<dbReference type="RefSeq" id="WP_143117827.1">
    <property type="nucleotide sequence ID" value="NZ_FPCH01000003.1"/>
</dbReference>
<organism evidence="1 2">
    <name type="scientific">Hyphomicrobium facile</name>
    <dbReference type="NCBI Taxonomy" id="51670"/>
    <lineage>
        <taxon>Bacteria</taxon>
        <taxon>Pseudomonadati</taxon>
        <taxon>Pseudomonadota</taxon>
        <taxon>Alphaproteobacteria</taxon>
        <taxon>Hyphomicrobiales</taxon>
        <taxon>Hyphomicrobiaceae</taxon>
        <taxon>Hyphomicrobium</taxon>
    </lineage>
</organism>
<dbReference type="Proteomes" id="UP000199423">
    <property type="component" value="Unassembled WGS sequence"/>
</dbReference>
<keyword evidence="2" id="KW-1185">Reference proteome</keyword>
<evidence type="ECO:0000313" key="2">
    <source>
        <dbReference type="Proteomes" id="UP000199423"/>
    </source>
</evidence>